<dbReference type="AlphaFoldDB" id="A0A6J1B2G4"/>
<evidence type="ECO:0000256" key="1">
    <source>
        <dbReference type="SAM" id="MobiDB-lite"/>
    </source>
</evidence>
<dbReference type="PANTHER" id="PTHR48248">
    <property type="entry name" value="UVR DOMAIN-CONTAINING PROTEIN"/>
    <property type="match status" value="1"/>
</dbReference>
<proteinExistence type="predicted"/>
<evidence type="ECO:0000313" key="3">
    <source>
        <dbReference type="RefSeq" id="XP_021293475.1"/>
    </source>
</evidence>
<organism evidence="2 3">
    <name type="scientific">Herrania umbratica</name>
    <dbReference type="NCBI Taxonomy" id="108875"/>
    <lineage>
        <taxon>Eukaryota</taxon>
        <taxon>Viridiplantae</taxon>
        <taxon>Streptophyta</taxon>
        <taxon>Embryophyta</taxon>
        <taxon>Tracheophyta</taxon>
        <taxon>Spermatophyta</taxon>
        <taxon>Magnoliopsida</taxon>
        <taxon>eudicotyledons</taxon>
        <taxon>Gunneridae</taxon>
        <taxon>Pentapetalae</taxon>
        <taxon>rosids</taxon>
        <taxon>malvids</taxon>
        <taxon>Malvales</taxon>
        <taxon>Malvaceae</taxon>
        <taxon>Byttnerioideae</taxon>
        <taxon>Herrania</taxon>
    </lineage>
</organism>
<protein>
    <submittedName>
        <fullName evidence="3">Uncharacterized protein LOC110423563</fullName>
    </submittedName>
</protein>
<sequence>MAPRKTKQQALKPKTLKKNLKARLQAEQLKAVTGKIREDQKCIREKQRELRGRFGEIERQCVQLKEATELIVKQTARTQIKLLLMLKIMKARRGGDFKEAAMLTHFLRVIVSNERANASSAEARNEQPQRTPLTCSD</sequence>
<feature type="region of interest" description="Disordered" evidence="1">
    <location>
        <begin position="117"/>
        <end position="137"/>
    </location>
</feature>
<evidence type="ECO:0000313" key="2">
    <source>
        <dbReference type="Proteomes" id="UP000504621"/>
    </source>
</evidence>
<accession>A0A6J1B2G4</accession>
<gene>
    <name evidence="3" type="primary">LOC110423563</name>
</gene>
<name>A0A6J1B2G4_9ROSI</name>
<dbReference type="RefSeq" id="XP_021293475.1">
    <property type="nucleotide sequence ID" value="XM_021437800.1"/>
</dbReference>
<dbReference type="OrthoDB" id="966137at2759"/>
<dbReference type="Proteomes" id="UP000504621">
    <property type="component" value="Unplaced"/>
</dbReference>
<reference evidence="3" key="1">
    <citation type="submission" date="2025-08" db="UniProtKB">
        <authorList>
            <consortium name="RefSeq"/>
        </authorList>
    </citation>
    <scope>IDENTIFICATION</scope>
    <source>
        <tissue evidence="3">Leaf</tissue>
    </source>
</reference>
<feature type="compositionally biased region" description="Polar residues" evidence="1">
    <location>
        <begin position="128"/>
        <end position="137"/>
    </location>
</feature>
<keyword evidence="2" id="KW-1185">Reference proteome</keyword>
<dbReference type="PANTHER" id="PTHR48248:SF4">
    <property type="match status" value="1"/>
</dbReference>
<dbReference type="GeneID" id="110423563"/>